<dbReference type="GO" id="GO:0030288">
    <property type="term" value="C:outer membrane-bounded periplasmic space"/>
    <property type="evidence" value="ECO:0007669"/>
    <property type="project" value="TreeGrafter"/>
</dbReference>
<feature type="compositionally biased region" description="Low complexity" evidence="14">
    <location>
        <begin position="743"/>
        <end position="755"/>
    </location>
</feature>
<keyword evidence="11" id="KW-0961">Cell wall biogenesis/degradation</keyword>
<evidence type="ECO:0000259" key="16">
    <source>
        <dbReference type="Pfam" id="PF00905"/>
    </source>
</evidence>
<feature type="compositionally biased region" description="Basic and acidic residues" evidence="14">
    <location>
        <begin position="721"/>
        <end position="736"/>
    </location>
</feature>
<dbReference type="GO" id="GO:0008955">
    <property type="term" value="F:peptidoglycan glycosyltransferase activity"/>
    <property type="evidence" value="ECO:0007669"/>
    <property type="project" value="UniProtKB-EC"/>
</dbReference>
<evidence type="ECO:0000256" key="1">
    <source>
        <dbReference type="ARBA" id="ARBA00007090"/>
    </source>
</evidence>
<feature type="region of interest" description="Disordered" evidence="14">
    <location>
        <begin position="718"/>
        <end position="755"/>
    </location>
</feature>
<dbReference type="Pfam" id="PF00905">
    <property type="entry name" value="Transpeptidase"/>
    <property type="match status" value="1"/>
</dbReference>
<evidence type="ECO:0000256" key="8">
    <source>
        <dbReference type="ARBA" id="ARBA00022960"/>
    </source>
</evidence>
<proteinExistence type="inferred from homology"/>
<evidence type="ECO:0000256" key="11">
    <source>
        <dbReference type="ARBA" id="ARBA00023316"/>
    </source>
</evidence>
<accession>A0AB37DJP9</accession>
<evidence type="ECO:0000256" key="2">
    <source>
        <dbReference type="ARBA" id="ARBA00007739"/>
    </source>
</evidence>
<keyword evidence="18" id="KW-0614">Plasmid</keyword>
<dbReference type="NCBIfam" id="TIGR02074">
    <property type="entry name" value="PBP_1a_fam"/>
    <property type="match status" value="1"/>
</dbReference>
<dbReference type="EMBL" id="CP047143">
    <property type="protein sequence ID" value="QHQ69056.1"/>
    <property type="molecule type" value="Genomic_DNA"/>
</dbReference>
<dbReference type="FunFam" id="1.10.3810.10:FF:000001">
    <property type="entry name" value="Penicillin-binding protein 1A"/>
    <property type="match status" value="1"/>
</dbReference>
<feature type="domain" description="Penicillin-binding protein transpeptidase" evidence="16">
    <location>
        <begin position="398"/>
        <end position="679"/>
    </location>
</feature>
<evidence type="ECO:0000256" key="13">
    <source>
        <dbReference type="ARBA" id="ARBA00049902"/>
    </source>
</evidence>
<keyword evidence="8" id="KW-0133">Cell shape</keyword>
<feature type="compositionally biased region" description="Acidic residues" evidence="14">
    <location>
        <begin position="24"/>
        <end position="55"/>
    </location>
</feature>
<dbReference type="GO" id="GO:0071555">
    <property type="term" value="P:cell wall organization"/>
    <property type="evidence" value="ECO:0007669"/>
    <property type="project" value="UniProtKB-KW"/>
</dbReference>
<keyword evidence="15" id="KW-1133">Transmembrane helix</keyword>
<feature type="transmembrane region" description="Helical" evidence="15">
    <location>
        <begin position="78"/>
        <end position="101"/>
    </location>
</feature>
<evidence type="ECO:0000256" key="5">
    <source>
        <dbReference type="ARBA" id="ARBA00022676"/>
    </source>
</evidence>
<dbReference type="InterPro" id="IPR023346">
    <property type="entry name" value="Lysozyme-like_dom_sf"/>
</dbReference>
<dbReference type="AlphaFoldDB" id="A0AB37DJP9"/>
<comment type="catalytic activity">
    <reaction evidence="13">
        <text>[GlcNAc-(1-&gt;4)-Mur2Ac(oyl-L-Ala-gamma-D-Glu-L-Lys-D-Ala-D-Ala)](n)-di-trans,octa-cis-undecaprenyl diphosphate + beta-D-GlcNAc-(1-&gt;4)-Mur2Ac(oyl-L-Ala-gamma-D-Glu-L-Lys-D-Ala-D-Ala)-di-trans,octa-cis-undecaprenyl diphosphate = [GlcNAc-(1-&gt;4)-Mur2Ac(oyl-L-Ala-gamma-D-Glu-L-Lys-D-Ala-D-Ala)](n+1)-di-trans,octa-cis-undecaprenyl diphosphate + di-trans,octa-cis-undecaprenyl diphosphate + H(+)</text>
        <dbReference type="Rhea" id="RHEA:23708"/>
        <dbReference type="Rhea" id="RHEA-COMP:9602"/>
        <dbReference type="Rhea" id="RHEA-COMP:9603"/>
        <dbReference type="ChEBI" id="CHEBI:15378"/>
        <dbReference type="ChEBI" id="CHEBI:58405"/>
        <dbReference type="ChEBI" id="CHEBI:60033"/>
        <dbReference type="ChEBI" id="CHEBI:78435"/>
        <dbReference type="EC" id="2.4.99.28"/>
    </reaction>
</comment>
<dbReference type="InterPro" id="IPR036950">
    <property type="entry name" value="PBP_transglycosylase"/>
</dbReference>
<dbReference type="GO" id="GO:0008658">
    <property type="term" value="F:penicillin binding"/>
    <property type="evidence" value="ECO:0007669"/>
    <property type="project" value="InterPro"/>
</dbReference>
<reference evidence="18 19" key="1">
    <citation type="submission" date="2019-12" db="EMBL/GenBank/DDBJ databases">
        <title>Complete Genome Sequences of Lactobacillus strains, C25 and P38, Isolated from Chicken Cecum.</title>
        <authorList>
            <person name="Hassan H.M."/>
            <person name="Mendoza M."/>
            <person name="Rezvani M."/>
            <person name="Koci M.D."/>
            <person name="Dickey A.N."/>
            <person name="Scholl E.H."/>
        </authorList>
    </citation>
    <scope>NUCLEOTIDE SEQUENCE [LARGE SCALE GENOMIC DNA]</scope>
    <source>
        <strain evidence="18 19">C25</strain>
        <plasmid evidence="18 19">unnamed</plasmid>
    </source>
</reference>
<keyword evidence="15" id="KW-0812">Transmembrane</keyword>
<dbReference type="Gene3D" id="3.40.710.10">
    <property type="entry name" value="DD-peptidase/beta-lactamase superfamily"/>
    <property type="match status" value="1"/>
</dbReference>
<comment type="similarity">
    <text evidence="1">In the C-terminal section; belongs to the transpeptidase family.</text>
</comment>
<organism evidence="18 19">
    <name type="scientific">Lactobacillus crispatus</name>
    <dbReference type="NCBI Taxonomy" id="47770"/>
    <lineage>
        <taxon>Bacteria</taxon>
        <taxon>Bacillati</taxon>
        <taxon>Bacillota</taxon>
        <taxon>Bacilli</taxon>
        <taxon>Lactobacillales</taxon>
        <taxon>Lactobacillaceae</taxon>
        <taxon>Lactobacillus</taxon>
    </lineage>
</organism>
<keyword evidence="6" id="KW-0808">Transferase</keyword>
<sequence>MRDQKDYLDEKDGYVDLNNYLDQDQNDEELESESYDDYDNYNEDEEEADDTEEAPDPSRRRMTRYHRQSKAGKIIKRIFAWSFTLLLLGIISSIGIFAYYAKNAPIVTQTKLQSEGSSALYTSDGKLLLTLGAERRNYLHSEKIPQRMKDAVISVEDKRFYREPFGLDPIRIVGSLVANIKGHDISAGGSSITQQLIKLSVFSTDASQRTLKRKAQETWLAMQISRQYSKEQILEFYINKVYMGYNTFGLGTAASYYFGKSPSDLDLAQTALLAGMLNAPTQFDPYLYPQNAQYRRDIVLYSMLRNNKITKQEYQQAIKEPVQTGLRPRHSNNDHSQRRKIDDPYIKEVVNEAKEKGFDPYNSNLKITVNIDQKAQNELYELANSKKIPFTNDKMQVGATVVDPTNGHAIAIVGGRHLPNVALGYNRAVQTGRSTGSSIKPILDYAPAIEYKNWSTAQILSDTPYIYSGTNIQLFDWDNRYLGPMTMRYALEQSRNVPAVRTLEDVGFNKGIKFAKQMDITINKKQGLSVAIGANASTLQMAGAYGALANDGVYHKPQFISKIETPDGVVRNYDTSGKRVMKSSTAYMVTDMLKGVITHGAGTQANIKDLHQAGKTGTVKYSDGEIKKYPSYNGTPKDSWFVGYTPKYSIAVWTGYDNLSDGKISGQGENAAQLLYKNMMTYLMKGKGNPDWHKPDTVVSQKYLSGRTVTNELYVKGHVPKPPEIKKPKLEDKEREEREEEQNNNQRVIYRQSQQQRPRVIIRQQQPRTIIRHYYYYR</sequence>
<dbReference type="Proteomes" id="UP000464915">
    <property type="component" value="Plasmid unnamed"/>
</dbReference>
<dbReference type="SUPFAM" id="SSF53955">
    <property type="entry name" value="Lysozyme-like"/>
    <property type="match status" value="1"/>
</dbReference>
<keyword evidence="15" id="KW-0472">Membrane</keyword>
<dbReference type="SUPFAM" id="SSF56601">
    <property type="entry name" value="beta-lactamase/transpeptidase-like"/>
    <property type="match status" value="1"/>
</dbReference>
<evidence type="ECO:0000256" key="7">
    <source>
        <dbReference type="ARBA" id="ARBA00022801"/>
    </source>
</evidence>
<evidence type="ECO:0000256" key="14">
    <source>
        <dbReference type="SAM" id="MobiDB-lite"/>
    </source>
</evidence>
<feature type="domain" description="Glycosyl transferase family 51" evidence="17">
    <location>
        <begin position="125"/>
        <end position="303"/>
    </location>
</feature>
<evidence type="ECO:0000256" key="12">
    <source>
        <dbReference type="ARBA" id="ARBA00034000"/>
    </source>
</evidence>
<feature type="region of interest" description="Disordered" evidence="14">
    <location>
        <begin position="18"/>
        <end position="65"/>
    </location>
</feature>
<evidence type="ECO:0000256" key="10">
    <source>
        <dbReference type="ARBA" id="ARBA00023268"/>
    </source>
</evidence>
<protein>
    <submittedName>
        <fullName evidence="18">PBP1A family penicillin-binding protein</fullName>
    </submittedName>
</protein>
<evidence type="ECO:0000256" key="9">
    <source>
        <dbReference type="ARBA" id="ARBA00022984"/>
    </source>
</evidence>
<comment type="similarity">
    <text evidence="2">In the N-terminal section; belongs to the glycosyltransferase 51 family.</text>
</comment>
<keyword evidence="4" id="KW-0645">Protease</keyword>
<dbReference type="InterPro" id="IPR012338">
    <property type="entry name" value="Beta-lactam/transpept-like"/>
</dbReference>
<dbReference type="GO" id="GO:0008360">
    <property type="term" value="P:regulation of cell shape"/>
    <property type="evidence" value="ECO:0007669"/>
    <property type="project" value="UniProtKB-KW"/>
</dbReference>
<comment type="catalytic activity">
    <reaction evidence="12">
        <text>Preferential cleavage: (Ac)2-L-Lys-D-Ala-|-D-Ala. Also transpeptidation of peptidyl-alanyl moieties that are N-acyl substituents of D-alanine.</text>
        <dbReference type="EC" id="3.4.16.4"/>
    </reaction>
</comment>
<evidence type="ECO:0000256" key="6">
    <source>
        <dbReference type="ARBA" id="ARBA00022679"/>
    </source>
</evidence>
<geneLocation type="plasmid" evidence="18 19">
    <name>unnamed</name>
</geneLocation>
<dbReference type="GO" id="GO:0009252">
    <property type="term" value="P:peptidoglycan biosynthetic process"/>
    <property type="evidence" value="ECO:0007669"/>
    <property type="project" value="UniProtKB-KW"/>
</dbReference>
<evidence type="ECO:0000313" key="18">
    <source>
        <dbReference type="EMBL" id="QHQ69056.1"/>
    </source>
</evidence>
<dbReference type="InterPro" id="IPR001460">
    <property type="entry name" value="PCN-bd_Tpept"/>
</dbReference>
<keyword evidence="10" id="KW-0511">Multifunctional enzyme</keyword>
<dbReference type="InterPro" id="IPR001264">
    <property type="entry name" value="Glyco_trans_51"/>
</dbReference>
<evidence type="ECO:0000313" key="19">
    <source>
        <dbReference type="Proteomes" id="UP000464915"/>
    </source>
</evidence>
<name>A0AB37DJP9_9LACO</name>
<evidence type="ECO:0000256" key="15">
    <source>
        <dbReference type="SAM" id="Phobius"/>
    </source>
</evidence>
<dbReference type="GO" id="GO:0006508">
    <property type="term" value="P:proteolysis"/>
    <property type="evidence" value="ECO:0007669"/>
    <property type="project" value="UniProtKB-KW"/>
</dbReference>
<keyword evidence="5" id="KW-0328">Glycosyltransferase</keyword>
<dbReference type="Gene3D" id="1.10.3810.10">
    <property type="entry name" value="Biosynthetic peptidoglycan transglycosylase-like"/>
    <property type="match status" value="1"/>
</dbReference>
<dbReference type="GO" id="GO:0009002">
    <property type="term" value="F:serine-type D-Ala-D-Ala carboxypeptidase activity"/>
    <property type="evidence" value="ECO:0007669"/>
    <property type="project" value="UniProtKB-EC"/>
</dbReference>
<dbReference type="PANTHER" id="PTHR32282">
    <property type="entry name" value="BINDING PROTEIN TRANSPEPTIDASE, PUTATIVE-RELATED"/>
    <property type="match status" value="1"/>
</dbReference>
<keyword evidence="9" id="KW-0573">Peptidoglycan synthesis</keyword>
<gene>
    <name evidence="18" type="ORF">GSR61_10745</name>
</gene>
<evidence type="ECO:0000256" key="4">
    <source>
        <dbReference type="ARBA" id="ARBA00022670"/>
    </source>
</evidence>
<keyword evidence="3" id="KW-0121">Carboxypeptidase</keyword>
<keyword evidence="7" id="KW-0378">Hydrolase</keyword>
<evidence type="ECO:0000256" key="3">
    <source>
        <dbReference type="ARBA" id="ARBA00022645"/>
    </source>
</evidence>
<dbReference type="PANTHER" id="PTHR32282:SF29">
    <property type="entry name" value="PENICILLIN-BINDING PROTEIN 1A"/>
    <property type="match status" value="1"/>
</dbReference>
<evidence type="ECO:0000259" key="17">
    <source>
        <dbReference type="Pfam" id="PF00912"/>
    </source>
</evidence>
<dbReference type="InterPro" id="IPR050396">
    <property type="entry name" value="Glycosyltr_51/Transpeptidase"/>
</dbReference>
<dbReference type="Pfam" id="PF00912">
    <property type="entry name" value="Transgly"/>
    <property type="match status" value="1"/>
</dbReference>